<dbReference type="InterPro" id="IPR029526">
    <property type="entry name" value="PGBD"/>
</dbReference>
<proteinExistence type="predicted"/>
<feature type="domain" description="PiggyBac transposable element-derived protein" evidence="2">
    <location>
        <begin position="1"/>
        <end position="42"/>
    </location>
</feature>
<evidence type="ECO:0000259" key="2">
    <source>
        <dbReference type="Pfam" id="PF13843"/>
    </source>
</evidence>
<dbReference type="Proteomes" id="UP001314229">
    <property type="component" value="Unassembled WGS sequence"/>
</dbReference>
<sequence length="153" mass="17107">MMSYIKYPRNRVYWSSNPGLHQNAIADATTVNRFEDIMSNLSDDFCVVRSQVLPSQRQGQKTYMYQSWAVVTRRSSSILTANCTCMAGGSESGCCTGQDKLDVVTQVAFIIASLFMLTIVVEVIKMTVGPYEIEKVINPSVMKLKLPQAFECI</sequence>
<evidence type="ECO:0000313" key="3">
    <source>
        <dbReference type="EMBL" id="CAK6975067.1"/>
    </source>
</evidence>
<keyword evidence="1" id="KW-1133">Transmembrane helix</keyword>
<dbReference type="Pfam" id="PF13843">
    <property type="entry name" value="DDE_Tnp_1_7"/>
    <property type="match status" value="1"/>
</dbReference>
<keyword evidence="1" id="KW-0472">Membrane</keyword>
<reference evidence="3 4" key="1">
    <citation type="submission" date="2024-01" db="EMBL/GenBank/DDBJ databases">
        <authorList>
            <person name="Alioto T."/>
            <person name="Alioto T."/>
            <person name="Gomez Garrido J."/>
        </authorList>
    </citation>
    <scope>NUCLEOTIDE SEQUENCE [LARGE SCALE GENOMIC DNA]</scope>
</reference>
<dbReference type="EMBL" id="CAWUFR010000283">
    <property type="protein sequence ID" value="CAK6975067.1"/>
    <property type="molecule type" value="Genomic_DNA"/>
</dbReference>
<organism evidence="3 4">
    <name type="scientific">Scomber scombrus</name>
    <name type="common">Atlantic mackerel</name>
    <name type="synonym">Scomber vernalis</name>
    <dbReference type="NCBI Taxonomy" id="13677"/>
    <lineage>
        <taxon>Eukaryota</taxon>
        <taxon>Metazoa</taxon>
        <taxon>Chordata</taxon>
        <taxon>Craniata</taxon>
        <taxon>Vertebrata</taxon>
        <taxon>Euteleostomi</taxon>
        <taxon>Actinopterygii</taxon>
        <taxon>Neopterygii</taxon>
        <taxon>Teleostei</taxon>
        <taxon>Neoteleostei</taxon>
        <taxon>Acanthomorphata</taxon>
        <taxon>Pelagiaria</taxon>
        <taxon>Scombriformes</taxon>
        <taxon>Scombridae</taxon>
        <taxon>Scomber</taxon>
    </lineage>
</organism>
<evidence type="ECO:0000256" key="1">
    <source>
        <dbReference type="SAM" id="Phobius"/>
    </source>
</evidence>
<feature type="transmembrane region" description="Helical" evidence="1">
    <location>
        <begin position="103"/>
        <end position="124"/>
    </location>
</feature>
<name>A0AAV1PSV1_SCOSC</name>
<accession>A0AAV1PSV1</accession>
<evidence type="ECO:0000313" key="4">
    <source>
        <dbReference type="Proteomes" id="UP001314229"/>
    </source>
</evidence>
<protein>
    <submittedName>
        <fullName evidence="3">Uncharacterized protein LOC123985951</fullName>
    </submittedName>
</protein>
<gene>
    <name evidence="3" type="ORF">FSCOSCO3_A017389</name>
</gene>
<keyword evidence="4" id="KW-1185">Reference proteome</keyword>
<comment type="caution">
    <text evidence="3">The sequence shown here is derived from an EMBL/GenBank/DDBJ whole genome shotgun (WGS) entry which is preliminary data.</text>
</comment>
<dbReference type="AlphaFoldDB" id="A0AAV1PSV1"/>
<keyword evidence="1" id="KW-0812">Transmembrane</keyword>